<evidence type="ECO:0000256" key="4">
    <source>
        <dbReference type="ARBA" id="ARBA00023136"/>
    </source>
</evidence>
<dbReference type="AlphaFoldDB" id="A0A232LYK9"/>
<dbReference type="OrthoDB" id="3358017at2759"/>
<evidence type="ECO:0000313" key="5">
    <source>
        <dbReference type="EMBL" id="OXV09154.1"/>
    </source>
</evidence>
<dbReference type="PANTHER" id="PTHR31465">
    <property type="entry name" value="PROTEIN RTA1-RELATED"/>
    <property type="match status" value="1"/>
</dbReference>
<keyword evidence="3" id="KW-1133">Transmembrane helix</keyword>
<dbReference type="PANTHER" id="PTHR31465:SF13">
    <property type="entry name" value="RTA1 DOMAIN PROTEIN-RELATED"/>
    <property type="match status" value="1"/>
</dbReference>
<keyword evidence="6" id="KW-1185">Reference proteome</keyword>
<comment type="caution">
    <text evidence="5">The sequence shown here is derived from an EMBL/GenBank/DDBJ whole genome shotgun (WGS) entry which is preliminary data.</text>
</comment>
<evidence type="ECO:0000256" key="3">
    <source>
        <dbReference type="ARBA" id="ARBA00022989"/>
    </source>
</evidence>
<gene>
    <name evidence="5" type="ORF">Egran_03081</name>
</gene>
<protein>
    <submittedName>
        <fullName evidence="5">Uncharacterized protein</fullName>
    </submittedName>
</protein>
<dbReference type="InterPro" id="IPR007568">
    <property type="entry name" value="RTA1"/>
</dbReference>
<dbReference type="Pfam" id="PF04479">
    <property type="entry name" value="RTA1"/>
    <property type="match status" value="1"/>
</dbReference>
<keyword evidence="4" id="KW-0472">Membrane</keyword>
<keyword evidence="2" id="KW-0812">Transmembrane</keyword>
<comment type="subcellular location">
    <subcellularLocation>
        <location evidence="1">Membrane</location>
        <topology evidence="1">Multi-pass membrane protein</topology>
    </subcellularLocation>
</comment>
<proteinExistence type="predicted"/>
<accession>A0A232LYK9</accession>
<sequence>MMHPISDVTGFLSDPVKGVSTAFAFLFTISSLLHIWQCSKYKAWAYTWPLPFTSIIFTASFICREITAFRPVDNPPLSSIYGLFYTAVFLTSLTLYLCLIQLLLTQPTILSFRPVYLFPAVIFFFTFIITITSNGTATFFNQDVPDKTIRSSLALLKTSMLIQLFLNVVFIAIVAFFHHRCSSKGIFQQSGERSTKVLTITFYIFVAWIIVCNLFGTIQIFAPSDSPAWTTEAYWWVFDATPMLVCTALLHILPPAKYLQDISNRHAASATSPGGQDNDSDNRC</sequence>
<dbReference type="GO" id="GO:0016020">
    <property type="term" value="C:membrane"/>
    <property type="evidence" value="ECO:0007669"/>
    <property type="project" value="UniProtKB-SubCell"/>
</dbReference>
<dbReference type="Proteomes" id="UP000243515">
    <property type="component" value="Unassembled WGS sequence"/>
</dbReference>
<organism evidence="5 6">
    <name type="scientific">Elaphomyces granulatus</name>
    <dbReference type="NCBI Taxonomy" id="519963"/>
    <lineage>
        <taxon>Eukaryota</taxon>
        <taxon>Fungi</taxon>
        <taxon>Dikarya</taxon>
        <taxon>Ascomycota</taxon>
        <taxon>Pezizomycotina</taxon>
        <taxon>Eurotiomycetes</taxon>
        <taxon>Eurotiomycetidae</taxon>
        <taxon>Eurotiales</taxon>
        <taxon>Elaphomycetaceae</taxon>
        <taxon>Elaphomyces</taxon>
    </lineage>
</organism>
<reference evidence="5 6" key="1">
    <citation type="journal article" date="2015" name="Environ. Microbiol.">
        <title>Metagenome sequence of Elaphomyces granulatus from sporocarp tissue reveals Ascomycota ectomycorrhizal fingerprints of genome expansion and a Proteobacteria-rich microbiome.</title>
        <authorList>
            <person name="Quandt C.A."/>
            <person name="Kohler A."/>
            <person name="Hesse C.N."/>
            <person name="Sharpton T.J."/>
            <person name="Martin F."/>
            <person name="Spatafora J.W."/>
        </authorList>
    </citation>
    <scope>NUCLEOTIDE SEQUENCE [LARGE SCALE GENOMIC DNA]</scope>
    <source>
        <strain evidence="5 6">OSC145934</strain>
    </source>
</reference>
<dbReference type="EMBL" id="NPHW01003687">
    <property type="protein sequence ID" value="OXV09154.1"/>
    <property type="molecule type" value="Genomic_DNA"/>
</dbReference>
<evidence type="ECO:0000313" key="6">
    <source>
        <dbReference type="Proteomes" id="UP000243515"/>
    </source>
</evidence>
<evidence type="ECO:0000256" key="2">
    <source>
        <dbReference type="ARBA" id="ARBA00022692"/>
    </source>
</evidence>
<name>A0A232LYK9_9EURO</name>
<evidence type="ECO:0000256" key="1">
    <source>
        <dbReference type="ARBA" id="ARBA00004141"/>
    </source>
</evidence>